<dbReference type="PROSITE" id="PS51841">
    <property type="entry name" value="LTD"/>
    <property type="match status" value="1"/>
</dbReference>
<gene>
    <name evidence="3" type="primary">yvnB</name>
    <name evidence="3" type="ORF">GCM10011398_16860</name>
</gene>
<protein>
    <recommendedName>
        <fullName evidence="5">Metallophosphoesterase</fullName>
    </recommendedName>
</protein>
<dbReference type="Pfam" id="PF00041">
    <property type="entry name" value="fn3"/>
    <property type="match status" value="1"/>
</dbReference>
<dbReference type="InterPro" id="IPR036415">
    <property type="entry name" value="Lamin_tail_dom_sf"/>
</dbReference>
<comment type="caution">
    <text evidence="3">The sequence shown here is derived from an EMBL/GenBank/DDBJ whole genome shotgun (WGS) entry which is preliminary data.</text>
</comment>
<dbReference type="SUPFAM" id="SSF49265">
    <property type="entry name" value="Fibronectin type III"/>
    <property type="match status" value="1"/>
</dbReference>
<evidence type="ECO:0000313" key="4">
    <source>
        <dbReference type="Proteomes" id="UP000622860"/>
    </source>
</evidence>
<dbReference type="PANTHER" id="PTHR43143">
    <property type="entry name" value="METALLOPHOSPHOESTERASE, CALCINEURIN SUPERFAMILY"/>
    <property type="match status" value="1"/>
</dbReference>
<dbReference type="InterPro" id="IPR004843">
    <property type="entry name" value="Calcineurin-like_PHP"/>
</dbReference>
<dbReference type="GO" id="GO:0016787">
    <property type="term" value="F:hydrolase activity"/>
    <property type="evidence" value="ECO:0007669"/>
    <property type="project" value="InterPro"/>
</dbReference>
<dbReference type="InterPro" id="IPR003961">
    <property type="entry name" value="FN3_dom"/>
</dbReference>
<dbReference type="CDD" id="cd00063">
    <property type="entry name" value="FN3"/>
    <property type="match status" value="1"/>
</dbReference>
<dbReference type="InterPro" id="IPR051918">
    <property type="entry name" value="STPP_CPPED1"/>
</dbReference>
<dbReference type="EMBL" id="BMFR01000005">
    <property type="protein sequence ID" value="GGG73089.1"/>
    <property type="molecule type" value="Genomic_DNA"/>
</dbReference>
<feature type="domain" description="Fibronectin type-III" evidence="1">
    <location>
        <begin position="1167"/>
        <end position="1252"/>
    </location>
</feature>
<dbReference type="SUPFAM" id="SSF74853">
    <property type="entry name" value="Lamin A/C globular tail domain"/>
    <property type="match status" value="1"/>
</dbReference>
<proteinExistence type="predicted"/>
<dbReference type="InterPro" id="IPR054470">
    <property type="entry name" value="FIMAH_dom"/>
</dbReference>
<evidence type="ECO:0000313" key="3">
    <source>
        <dbReference type="EMBL" id="GGG73089.1"/>
    </source>
</evidence>
<reference evidence="3" key="2">
    <citation type="submission" date="2020-09" db="EMBL/GenBank/DDBJ databases">
        <authorList>
            <person name="Sun Q."/>
            <person name="Zhou Y."/>
        </authorList>
    </citation>
    <scope>NUCLEOTIDE SEQUENCE</scope>
    <source>
        <strain evidence="3">CGMCC 1.12754</strain>
    </source>
</reference>
<dbReference type="InterPro" id="IPR036116">
    <property type="entry name" value="FN3_sf"/>
</dbReference>
<dbReference type="PANTHER" id="PTHR43143:SF5">
    <property type="entry name" value="SECRETED PROTEIN"/>
    <property type="match status" value="1"/>
</dbReference>
<name>A0A917M2I6_9BACI</name>
<dbReference type="InterPro" id="IPR013783">
    <property type="entry name" value="Ig-like_fold"/>
</dbReference>
<accession>A0A917M2I6</accession>
<keyword evidence="4" id="KW-1185">Reference proteome</keyword>
<dbReference type="Proteomes" id="UP000622860">
    <property type="component" value="Unassembled WGS sequence"/>
</dbReference>
<dbReference type="RefSeq" id="WP_188454952.1">
    <property type="nucleotide sequence ID" value="NZ_BMFR01000005.1"/>
</dbReference>
<evidence type="ECO:0000259" key="1">
    <source>
        <dbReference type="PROSITE" id="PS50853"/>
    </source>
</evidence>
<reference evidence="3" key="1">
    <citation type="journal article" date="2014" name="Int. J. Syst. Evol. Microbiol.">
        <title>Complete genome sequence of Corynebacterium casei LMG S-19264T (=DSM 44701T), isolated from a smear-ripened cheese.</title>
        <authorList>
            <consortium name="US DOE Joint Genome Institute (JGI-PGF)"/>
            <person name="Walter F."/>
            <person name="Albersmeier A."/>
            <person name="Kalinowski J."/>
            <person name="Ruckert C."/>
        </authorList>
    </citation>
    <scope>NUCLEOTIDE SEQUENCE</scope>
    <source>
        <strain evidence="3">CGMCC 1.12754</strain>
    </source>
</reference>
<dbReference type="PROSITE" id="PS50853">
    <property type="entry name" value="FN3"/>
    <property type="match status" value="1"/>
</dbReference>
<dbReference type="Pfam" id="PF00932">
    <property type="entry name" value="LTD"/>
    <property type="match status" value="1"/>
</dbReference>
<dbReference type="InterPro" id="IPR029052">
    <property type="entry name" value="Metallo-depent_PP-like"/>
</dbReference>
<dbReference type="SUPFAM" id="SSF56300">
    <property type="entry name" value="Metallo-dependent phosphatases"/>
    <property type="match status" value="1"/>
</dbReference>
<organism evidence="3 4">
    <name type="scientific">Virgibacillus oceani</name>
    <dbReference type="NCBI Taxonomy" id="1479511"/>
    <lineage>
        <taxon>Bacteria</taxon>
        <taxon>Bacillati</taxon>
        <taxon>Bacillota</taxon>
        <taxon>Bacilli</taxon>
        <taxon>Bacillales</taxon>
        <taxon>Bacillaceae</taxon>
        <taxon>Virgibacillus</taxon>
    </lineage>
</organism>
<sequence>MLPVNAISFGAVYAEGLEQSNVNNAELPHLLITEIIPDSTNVNSVDGYEFIEVYNNTDKEVNFKDYKIHYRYPDGPDYDQVWGAIPEDVLIKSGETMVFWVMNGQNSDQTVSDFNANYGTNLVENEDIVRLDGNSVSNSRKRSIIVSTNTCHEIVVATYNDGVDDTQPDKGIFYKYPEDGTNNMVQTSAGTEPATPGSLEENQVPDTLIDTGEDSTPPAIENLTEVTESAPTENIDISADTQDDSLVKTFTLFYKNSKQSIFKEVNLTLNREDNLYHHSIKFLDVIGSDKLEYYYVASDGVNKTTSDIYEIDIVDDNASPRLNISDGDILTGETIIKGSINGVDPDDIVLSVDGSEIINTYRSLEQKAYFVFEGEGLNNGAQNGVTIGEEIIEIVNGVTGYTSVIVPVDPDQLQQGNNEMAIRAGDTEGPFFEDTFPPERTVDDFDVRNVRLILADGTVIRDPEYSDPVEKIHVGDETYRAAFFNFNLPAEKLTSSTYNLDTNALSDGEHLISVAATGHGEASVWVLVDNNGPVIQTSIEEGKEYKGNFTIDVTTNSEGSEIESLDVVLDGSPIEVPYKTSSIDLAAGEHSLEVTAIDKAGNKSQKLVNFSVVEEMPNKPEVISPEDGATDITANPELSVHVSDPTNDELDVSFYQGSKLNVENKENVVAYRNAVGTEPPQKRVPDGETALNEEEYAKLVSSDDEYIITDSTKEFPYLRFEVQVGEDLDNNDMVELIWEGKSLEGRKVTMYAWNYNEEDGEGAWVAIDTSIAGTEEDFMLTANVSVEDFVRDNKVDVLIQDQIPPPENYDYTFAWMSDTQFYTEIWPNIFESQVNWIRDNQEDMKIDYVFHTGDIVNEVNETYQWERADKFMGVLDNSDVPYGVLAGNHDVDLENNNDYTIYSQYFGADRFQDKSYYGESYKNNRGHYDLISSNGNDYIMIYMGWGIVDEDIAWINDVLSMYPNRKAILNFHTYLTPDGTRSAIGEKLYQEIVVPNENVVMVLSGHLTDSELLTSEIDDDGDGNPDRNVYQMLSDYQGNPEGGAGYMKLLHFDTSSGKVFVNTYSPYLDDYNYYDPEEFPGKDEFTIDLDLEPEIKRVATDYFEVNVYTDEKIGTVENVPSGENAEIEWNDLKENQTYYWYASVKDDFGGHARSDIQRFTTGDMLPAPDNLRITKKMDTSVSLAWDTVMEDEKQISYDVYQNGEQIASTEYTAYEVKGLVPNTEYQFTVVAKDGSGKKSEPSNSITVMTLMNLSELQNLVNEYIDSDDLRAPLANQLVNKMKQAEKFFNKGSVEKAAKHMEGFLKSLNNKSMQKYISEEAKELLNQEAALLLESWSSI</sequence>
<evidence type="ECO:0008006" key="5">
    <source>
        <dbReference type="Google" id="ProtNLM"/>
    </source>
</evidence>
<evidence type="ECO:0000259" key="2">
    <source>
        <dbReference type="PROSITE" id="PS51841"/>
    </source>
</evidence>
<dbReference type="Pfam" id="PF00149">
    <property type="entry name" value="Metallophos"/>
    <property type="match status" value="1"/>
</dbReference>
<dbReference type="Gene3D" id="2.60.40.10">
    <property type="entry name" value="Immunoglobulins"/>
    <property type="match status" value="2"/>
</dbReference>
<feature type="domain" description="LTD" evidence="2">
    <location>
        <begin position="18"/>
        <end position="219"/>
    </location>
</feature>
<dbReference type="InterPro" id="IPR001322">
    <property type="entry name" value="Lamin_tail_dom"/>
</dbReference>
<dbReference type="Gene3D" id="3.60.21.10">
    <property type="match status" value="1"/>
</dbReference>
<dbReference type="Pfam" id="PF22888">
    <property type="entry name" value="FIMAH"/>
    <property type="match status" value="1"/>
</dbReference>
<dbReference type="SMART" id="SM00060">
    <property type="entry name" value="FN3"/>
    <property type="match status" value="1"/>
</dbReference>